<proteinExistence type="inferred from homology"/>
<dbReference type="Pfam" id="PF00216">
    <property type="entry name" value="Bac_DNA_binding"/>
    <property type="match status" value="1"/>
</dbReference>
<reference evidence="3 5" key="1">
    <citation type="journal article" date="2016" name="Gut Pathog.">
        <title>Whole genome sequencing of "Faecalibaculum rodentium" ALO17, isolated from C57BL/6J laboratory mouse feces.</title>
        <authorList>
            <person name="Lim S."/>
            <person name="Chang D.H."/>
            <person name="Ahn S."/>
            <person name="Kim B.C."/>
        </authorList>
    </citation>
    <scope>NUCLEOTIDE SEQUENCE [LARGE SCALE GENOMIC DNA]</scope>
    <source>
        <strain evidence="3 5">Alo17</strain>
    </source>
</reference>
<dbReference type="GO" id="GO:0005829">
    <property type="term" value="C:cytosol"/>
    <property type="evidence" value="ECO:0007669"/>
    <property type="project" value="TreeGrafter"/>
</dbReference>
<dbReference type="AlphaFoldDB" id="A0A140DUT2"/>
<protein>
    <submittedName>
        <fullName evidence="3">Bacterial nucleoid DNA-binding protein</fullName>
    </submittedName>
    <submittedName>
        <fullName evidence="4">Diphthine synthase</fullName>
    </submittedName>
</protein>
<dbReference type="GeneID" id="78478002"/>
<name>A0A140DUT2_9FIRM</name>
<gene>
    <name evidence="3" type="ORF">AALO17_12750</name>
    <name evidence="4" type="ORF">BO223_04360</name>
</gene>
<dbReference type="GO" id="GO:0003677">
    <property type="term" value="F:DNA binding"/>
    <property type="evidence" value="ECO:0007669"/>
    <property type="project" value="UniProtKB-KW"/>
</dbReference>
<dbReference type="STRING" id="1702221.AALO17_12750"/>
<dbReference type="EMBL" id="MPJZ01000045">
    <property type="protein sequence ID" value="OLU45729.1"/>
    <property type="molecule type" value="Genomic_DNA"/>
</dbReference>
<evidence type="ECO:0000256" key="1">
    <source>
        <dbReference type="ARBA" id="ARBA00023125"/>
    </source>
</evidence>
<sequence>MPKYVSRESLVQAMIHDLGLSGKDAQDAVTLVFNELTDCLADNGTADIAGFGKFVLFHRKERMGINPVTGERIVIEASEFPKFKPSATLKKRCNECRVEK</sequence>
<dbReference type="Gene3D" id="4.10.520.10">
    <property type="entry name" value="IHF-like DNA-binding proteins"/>
    <property type="match status" value="1"/>
</dbReference>
<dbReference type="Proteomes" id="UP000069771">
    <property type="component" value="Chromosome"/>
</dbReference>
<evidence type="ECO:0000313" key="3">
    <source>
        <dbReference type="EMBL" id="AMK54409.1"/>
    </source>
</evidence>
<dbReference type="SUPFAM" id="SSF47729">
    <property type="entry name" value="IHF-like DNA-binding proteins"/>
    <property type="match status" value="1"/>
</dbReference>
<evidence type="ECO:0000313" key="6">
    <source>
        <dbReference type="Proteomes" id="UP000186758"/>
    </source>
</evidence>
<evidence type="ECO:0000313" key="4">
    <source>
        <dbReference type="EMBL" id="OLU45729.1"/>
    </source>
</evidence>
<dbReference type="PRINTS" id="PR01727">
    <property type="entry name" value="DNABINDINGHU"/>
</dbReference>
<comment type="similarity">
    <text evidence="2">Belongs to the bacterial histone-like protein family.</text>
</comment>
<keyword evidence="5" id="KW-1185">Reference proteome</keyword>
<evidence type="ECO:0000256" key="2">
    <source>
        <dbReference type="RuleBase" id="RU003939"/>
    </source>
</evidence>
<accession>A0A140DUT2</accession>
<dbReference type="Proteomes" id="UP000186758">
    <property type="component" value="Unassembled WGS sequence"/>
</dbReference>
<dbReference type="InterPro" id="IPR000119">
    <property type="entry name" value="Hist_DNA-bd"/>
</dbReference>
<dbReference type="KEGG" id="fro:AALO17_12750"/>
<dbReference type="PANTHER" id="PTHR33175">
    <property type="entry name" value="DNA-BINDING PROTEIN HU"/>
    <property type="match status" value="1"/>
</dbReference>
<dbReference type="PROSITE" id="PS00045">
    <property type="entry name" value="HISTONE_LIKE"/>
    <property type="match status" value="1"/>
</dbReference>
<dbReference type="OrthoDB" id="9799835at2"/>
<evidence type="ECO:0000313" key="5">
    <source>
        <dbReference type="Proteomes" id="UP000069771"/>
    </source>
</evidence>
<dbReference type="SMART" id="SM00411">
    <property type="entry name" value="BHL"/>
    <property type="match status" value="1"/>
</dbReference>
<reference evidence="4 6" key="2">
    <citation type="submission" date="2016-11" db="EMBL/GenBank/DDBJ databases">
        <title>Description of two novel members of the family Erysipelotrichaceae: Ileibacterium lipovorans gen. nov., sp. nov. and Dubosiella newyorkensis, gen. nov., sp. nov.</title>
        <authorList>
            <person name="Cox L.M."/>
            <person name="Sohn J."/>
            <person name="Tyrrell K.L."/>
            <person name="Citron D.M."/>
            <person name="Lawson P.A."/>
            <person name="Patel N.B."/>
            <person name="Iizumi T."/>
            <person name="Perez-Perez G.I."/>
            <person name="Goldstein E.J."/>
            <person name="Blaser M.J."/>
        </authorList>
    </citation>
    <scope>NUCLEOTIDE SEQUENCE [LARGE SCALE GENOMIC DNA]</scope>
    <source>
        <strain evidence="4 6">NYU-BL-K8</strain>
    </source>
</reference>
<dbReference type="InterPro" id="IPR020816">
    <property type="entry name" value="Histone-like_DNA-bd_CS"/>
</dbReference>
<keyword evidence="1 3" id="KW-0238">DNA-binding</keyword>
<dbReference type="EMBL" id="CP011391">
    <property type="protein sequence ID" value="AMK54409.1"/>
    <property type="molecule type" value="Genomic_DNA"/>
</dbReference>
<dbReference type="RefSeq" id="WP_067556713.1">
    <property type="nucleotide sequence ID" value="NZ_CALFTW010000077.1"/>
</dbReference>
<dbReference type="CDD" id="cd13831">
    <property type="entry name" value="HU"/>
    <property type="match status" value="1"/>
</dbReference>
<organism evidence="3 5">
    <name type="scientific">Faecalibaculum rodentium</name>
    <dbReference type="NCBI Taxonomy" id="1702221"/>
    <lineage>
        <taxon>Bacteria</taxon>
        <taxon>Bacillati</taxon>
        <taxon>Bacillota</taxon>
        <taxon>Erysipelotrichia</taxon>
        <taxon>Erysipelotrichales</taxon>
        <taxon>Erysipelotrichaceae</taxon>
        <taxon>Faecalibaculum</taxon>
    </lineage>
</organism>
<dbReference type="GO" id="GO:0030527">
    <property type="term" value="F:structural constituent of chromatin"/>
    <property type="evidence" value="ECO:0007669"/>
    <property type="project" value="InterPro"/>
</dbReference>
<dbReference type="PANTHER" id="PTHR33175:SF2">
    <property type="entry name" value="INTEGRATION HOST FACTOR SUBUNIT ALPHA"/>
    <property type="match status" value="1"/>
</dbReference>
<dbReference type="InterPro" id="IPR010992">
    <property type="entry name" value="IHF-like_DNA-bd_dom_sf"/>
</dbReference>